<sequence length="184" mass="20802">MYDDPIRKNIPVDLSGPEMENASLLGIHRDMVIYRMGLDAIKCPVIKQVTENVILLECGKVGCNVYNDDSTPLLYISYISLVFVLDTRTMEFLPPLEIEGYIIYYIVNVNNGIMTMKLGKKGHSNEECSATATLPFNYFEPRDEMDQLDHLTSAMQQLDDVDHEISLEGSLVHPSNITHQISTM</sequence>
<keyword evidence="2" id="KW-1185">Reference proteome</keyword>
<evidence type="ECO:0000313" key="2">
    <source>
        <dbReference type="Proteomes" id="UP001328107"/>
    </source>
</evidence>
<dbReference type="AlphaFoldDB" id="A0AAN4ZIU2"/>
<reference evidence="2" key="1">
    <citation type="submission" date="2022-10" db="EMBL/GenBank/DDBJ databases">
        <title>Genome assembly of Pristionchus species.</title>
        <authorList>
            <person name="Yoshida K."/>
            <person name="Sommer R.J."/>
        </authorList>
    </citation>
    <scope>NUCLEOTIDE SEQUENCE [LARGE SCALE GENOMIC DNA]</scope>
    <source>
        <strain evidence="2">RS5460</strain>
    </source>
</reference>
<evidence type="ECO:0000313" key="1">
    <source>
        <dbReference type="EMBL" id="GMR39163.1"/>
    </source>
</evidence>
<gene>
    <name evidence="1" type="ORF">PMAYCL1PPCAC_09358</name>
</gene>
<name>A0AAN4ZIU2_9BILA</name>
<comment type="caution">
    <text evidence="1">The sequence shown here is derived from an EMBL/GenBank/DDBJ whole genome shotgun (WGS) entry which is preliminary data.</text>
</comment>
<dbReference type="Proteomes" id="UP001328107">
    <property type="component" value="Unassembled WGS sequence"/>
</dbReference>
<organism evidence="1 2">
    <name type="scientific">Pristionchus mayeri</name>
    <dbReference type="NCBI Taxonomy" id="1317129"/>
    <lineage>
        <taxon>Eukaryota</taxon>
        <taxon>Metazoa</taxon>
        <taxon>Ecdysozoa</taxon>
        <taxon>Nematoda</taxon>
        <taxon>Chromadorea</taxon>
        <taxon>Rhabditida</taxon>
        <taxon>Rhabditina</taxon>
        <taxon>Diplogasteromorpha</taxon>
        <taxon>Diplogasteroidea</taxon>
        <taxon>Neodiplogasteridae</taxon>
        <taxon>Pristionchus</taxon>
    </lineage>
</organism>
<protein>
    <submittedName>
        <fullName evidence="1">Uncharacterized protein</fullName>
    </submittedName>
</protein>
<proteinExistence type="predicted"/>
<accession>A0AAN4ZIU2</accession>
<dbReference type="EMBL" id="BTRK01000002">
    <property type="protein sequence ID" value="GMR39163.1"/>
    <property type="molecule type" value="Genomic_DNA"/>
</dbReference>